<dbReference type="SUPFAM" id="SSF82866">
    <property type="entry name" value="Multidrug efflux transporter AcrB transmembrane domain"/>
    <property type="match status" value="2"/>
</dbReference>
<accession>A0ABV3Z008</accession>
<comment type="caution">
    <text evidence="3">The sequence shown here is derived from an EMBL/GenBank/DDBJ whole genome shotgun (WGS) entry which is preliminary data.</text>
</comment>
<dbReference type="Proteomes" id="UP001560685">
    <property type="component" value="Unassembled WGS sequence"/>
</dbReference>
<feature type="transmembrane region" description="Helical" evidence="2">
    <location>
        <begin position="429"/>
        <end position="453"/>
    </location>
</feature>
<dbReference type="PANTHER" id="PTHR32063">
    <property type="match status" value="1"/>
</dbReference>
<feature type="transmembrane region" description="Helical" evidence="2">
    <location>
        <begin position="359"/>
        <end position="380"/>
    </location>
</feature>
<dbReference type="Gene3D" id="3.30.70.1320">
    <property type="entry name" value="Multidrug efflux transporter AcrB pore domain like"/>
    <property type="match status" value="1"/>
</dbReference>
<feature type="transmembrane region" description="Helical" evidence="2">
    <location>
        <begin position="905"/>
        <end position="926"/>
    </location>
</feature>
<dbReference type="EMBL" id="JBEHZE010000001">
    <property type="protein sequence ID" value="MEX6632110.1"/>
    <property type="molecule type" value="Genomic_DNA"/>
</dbReference>
<dbReference type="SUPFAM" id="SSF82693">
    <property type="entry name" value="Multidrug efflux transporter AcrB pore domain, PN1, PN2, PC1 and PC2 subdomains"/>
    <property type="match status" value="2"/>
</dbReference>
<keyword evidence="2" id="KW-1133">Transmembrane helix</keyword>
<feature type="transmembrane region" description="Helical" evidence="2">
    <location>
        <begin position="332"/>
        <end position="352"/>
    </location>
</feature>
<feature type="transmembrane region" description="Helical" evidence="2">
    <location>
        <begin position="985"/>
        <end position="1001"/>
    </location>
</feature>
<feature type="transmembrane region" description="Helical" evidence="2">
    <location>
        <begin position="386"/>
        <end position="408"/>
    </location>
</feature>
<feature type="transmembrane region" description="Helical" evidence="2">
    <location>
        <begin position="12"/>
        <end position="30"/>
    </location>
</feature>
<dbReference type="InterPro" id="IPR001036">
    <property type="entry name" value="Acrflvin-R"/>
</dbReference>
<keyword evidence="2" id="KW-0812">Transmembrane</keyword>
<keyword evidence="4" id="KW-1185">Reference proteome</keyword>
<proteinExistence type="predicted"/>
<evidence type="ECO:0000256" key="1">
    <source>
        <dbReference type="SAM" id="MobiDB-lite"/>
    </source>
</evidence>
<gene>
    <name evidence="3" type="ORF">ABFZ84_00980</name>
</gene>
<dbReference type="SUPFAM" id="SSF82714">
    <property type="entry name" value="Multidrug efflux transporter AcrB TolC docking domain, DN and DC subdomains"/>
    <property type="match status" value="2"/>
</dbReference>
<feature type="transmembrane region" description="Helical" evidence="2">
    <location>
        <begin position="465"/>
        <end position="489"/>
    </location>
</feature>
<dbReference type="Gene3D" id="3.30.70.1430">
    <property type="entry name" value="Multidrug efflux transporter AcrB pore domain"/>
    <property type="match status" value="2"/>
</dbReference>
<dbReference type="Pfam" id="PF00873">
    <property type="entry name" value="ACR_tran"/>
    <property type="match status" value="1"/>
</dbReference>
<feature type="transmembrane region" description="Helical" evidence="2">
    <location>
        <begin position="879"/>
        <end position="900"/>
    </location>
</feature>
<keyword evidence="2" id="KW-0472">Membrane</keyword>
<organism evidence="3 4">
    <name type="scientific">Hyphococcus lacteus</name>
    <dbReference type="NCBI Taxonomy" id="3143536"/>
    <lineage>
        <taxon>Bacteria</taxon>
        <taxon>Pseudomonadati</taxon>
        <taxon>Pseudomonadota</taxon>
        <taxon>Alphaproteobacteria</taxon>
        <taxon>Parvularculales</taxon>
        <taxon>Parvularculaceae</taxon>
        <taxon>Hyphococcus</taxon>
    </lineage>
</organism>
<dbReference type="RefSeq" id="WP_369311863.1">
    <property type="nucleotide sequence ID" value="NZ_JBEHZE010000001.1"/>
</dbReference>
<feature type="transmembrane region" description="Helical" evidence="2">
    <location>
        <begin position="932"/>
        <end position="956"/>
    </location>
</feature>
<dbReference type="PANTHER" id="PTHR32063:SF0">
    <property type="entry name" value="SWARMING MOTILITY PROTEIN SWRC"/>
    <property type="match status" value="1"/>
</dbReference>
<dbReference type="Gene3D" id="3.30.70.1440">
    <property type="entry name" value="Multidrug efflux transporter AcrB pore domain"/>
    <property type="match status" value="1"/>
</dbReference>
<name>A0ABV3Z008_9PROT</name>
<feature type="transmembrane region" description="Helical" evidence="2">
    <location>
        <begin position="1021"/>
        <end position="1054"/>
    </location>
</feature>
<evidence type="ECO:0000313" key="4">
    <source>
        <dbReference type="Proteomes" id="UP001560685"/>
    </source>
</evidence>
<dbReference type="InterPro" id="IPR027463">
    <property type="entry name" value="AcrB_DN_DC_subdom"/>
</dbReference>
<protein>
    <submittedName>
        <fullName evidence="3">Efflux RND transporter permease subunit</fullName>
    </submittedName>
</protein>
<evidence type="ECO:0000256" key="2">
    <source>
        <dbReference type="SAM" id="Phobius"/>
    </source>
</evidence>
<feature type="transmembrane region" description="Helical" evidence="2">
    <location>
        <begin position="539"/>
        <end position="560"/>
    </location>
</feature>
<feature type="region of interest" description="Disordered" evidence="1">
    <location>
        <begin position="1078"/>
        <end position="1099"/>
    </location>
</feature>
<evidence type="ECO:0000313" key="3">
    <source>
        <dbReference type="EMBL" id="MEX6632110.1"/>
    </source>
</evidence>
<dbReference type="PRINTS" id="PR00702">
    <property type="entry name" value="ACRIFLAVINRP"/>
</dbReference>
<dbReference type="Gene3D" id="1.20.1640.10">
    <property type="entry name" value="Multidrug efflux transporter AcrB transmembrane domain"/>
    <property type="match status" value="2"/>
</dbReference>
<sequence>MTGLIDAAFSRTRVVMTALVVMILFGFVSYNTIPRESEPDITVPIVAITLPLPGVSPEDGERLLVRPTELELQNVEGIKQMDALAYDGAAQIILEFNTTVDIDQAVLDVREAVDRAKAEYPSDAEEPVVSEFNVQNQFPILTTIIYGNAPERALFQAAKDLEDRLSGVSGVLEAKLTGAREELLEVIVDPQVLESYGLTEIEVVNAVNANNQLVTAGSIKQDDGSFSIKAPGLVRNAQDLASTPVRANGDNVVTIGDIAQVRRTFKDREGYALFNGEMAIGVELTKRAGSNIVETIEEARAAVEEEAKFWPATIRYEFLSDQSITVKDSLEGLTASVMTAILLVMVVIVAALGLRSALMVGIAIPTTFLMSFLFLSVSGYTLNMMVMFGLILAVGMLVDGAIVIVEYADRRMAEGADRKTAYLEASKRMFWPVITSTATTLAAFVPFLFWNSVPGQFMRYLPLTLIYVLLGSLVVALIFLPVLGSLFGIPDWMKRRMKLKGKTEGPPKQYEVDEVDPTTLSGPVAIYSRVLKNLVGRPVLVGFAAFGLAFVCLEAFKAAAPEVEFFIRSDDEQINALVLARGNLSPEQKINVVREVSARLDDHPAIEHIYIQTGPGLSRSTELPAETIGQVGIDLVSYSNRKHSQIIVDELRARVQDVPGVLVEVRQRESGPPVGKDAQVEITSPDFEAMVAAAKKVRTFVDESTIIANGQEVPAYMDQEDTLPLPGIEWSMEIDRALAGRYGLSVQQAGAVLQFVTDGLLIDKYRPSDSDDEIDIRARYPEENRNIFALDAVRVQTPQGSVPLSNFVTREAKPQVDRIVRRNGKRVIDVKANGNTLVEGHTVSQDRAISHMKEWLETGALGPDVNWVMRGADEDANDAAAFFQGAMASALFMIAMILLLEFNSFYHAALTLTAVVMSVFGVLLSIALTGQYVSIIMTGTGIVALAGIVVNNNIVLIDTYQYLRRKGLPVEEAVVRTAAQRIRPVLLTTATTILGLLPMVFEINVNFAAGTVTHGSTTSSWWVLLSSAVVFGLAFSTVLTLILTPVMLAAPAVLRGRAPMIKHAIVGTYRWGQRQIGMTPKTSTHSNAKKDTDYQQAAE</sequence>
<dbReference type="Gene3D" id="3.30.2090.10">
    <property type="entry name" value="Multidrug efflux transporter AcrB TolC docking domain, DN and DC subdomains"/>
    <property type="match status" value="2"/>
</dbReference>
<reference evidence="3 4" key="1">
    <citation type="submission" date="2024-05" db="EMBL/GenBank/DDBJ databases">
        <title>Three bacterial strains, DH-69, EH-24, and ECK-19 isolated from coastal sediments.</title>
        <authorList>
            <person name="Ye Y.-Q."/>
            <person name="Du Z.-J."/>
        </authorList>
    </citation>
    <scope>NUCLEOTIDE SEQUENCE [LARGE SCALE GENOMIC DNA]</scope>
    <source>
        <strain evidence="3 4">ECK-19</strain>
    </source>
</reference>